<evidence type="ECO:0000313" key="5">
    <source>
        <dbReference type="Proteomes" id="UP000199125"/>
    </source>
</evidence>
<dbReference type="STRING" id="65735.SAMN04488075_2750"/>
<feature type="repeat" description="TPR" evidence="1">
    <location>
        <begin position="420"/>
        <end position="453"/>
    </location>
</feature>
<dbReference type="InterPro" id="IPR019734">
    <property type="entry name" value="TPR_rpt"/>
</dbReference>
<dbReference type="SMART" id="SM00028">
    <property type="entry name" value="TPR"/>
    <property type="match status" value="5"/>
</dbReference>
<dbReference type="PANTHER" id="PTHR12558">
    <property type="entry name" value="CELL DIVISION CYCLE 16,23,27"/>
    <property type="match status" value="1"/>
</dbReference>
<keyword evidence="5" id="KW-1185">Reference proteome</keyword>
<feature type="compositionally biased region" description="Low complexity" evidence="2">
    <location>
        <begin position="624"/>
        <end position="633"/>
    </location>
</feature>
<feature type="repeat" description="TPR" evidence="1">
    <location>
        <begin position="460"/>
        <end position="493"/>
    </location>
</feature>
<dbReference type="EMBL" id="FNXG01000005">
    <property type="protein sequence ID" value="SEI08550.1"/>
    <property type="molecule type" value="Genomic_DNA"/>
</dbReference>
<keyword evidence="3" id="KW-0732">Signal</keyword>
<gene>
    <name evidence="4" type="ORF">SAMN04488075_2750</name>
</gene>
<keyword evidence="1" id="KW-0802">TPR repeat</keyword>
<feature type="region of interest" description="Disordered" evidence="2">
    <location>
        <begin position="623"/>
        <end position="658"/>
    </location>
</feature>
<dbReference type="Pfam" id="PF13432">
    <property type="entry name" value="TPR_16"/>
    <property type="match status" value="2"/>
</dbReference>
<evidence type="ECO:0000256" key="3">
    <source>
        <dbReference type="SAM" id="SignalP"/>
    </source>
</evidence>
<dbReference type="AlphaFoldDB" id="A0A1H6NAB5"/>
<protein>
    <submittedName>
        <fullName evidence="4">TPR repeat-containing protein</fullName>
    </submittedName>
</protein>
<organism evidence="4 5">
    <name type="scientific">Paracoccus alkenifer</name>
    <dbReference type="NCBI Taxonomy" id="65735"/>
    <lineage>
        <taxon>Bacteria</taxon>
        <taxon>Pseudomonadati</taxon>
        <taxon>Pseudomonadota</taxon>
        <taxon>Alphaproteobacteria</taxon>
        <taxon>Rhodobacterales</taxon>
        <taxon>Paracoccaceae</taxon>
        <taxon>Paracoccus</taxon>
    </lineage>
</organism>
<accession>A0A1H6NAB5</accession>
<sequence length="658" mass="69805">MNPSLILAIAAMLGPAALPAGAHGLPGGTAALPLVADATAAGPAAGGTLAGQVLGQMISQATDGTYPGLDLRLVTDPLPVSGQAGAYLAARQAAAENDFAAAARYFVAAVEADPDDEFLQDGAIVSLVSAGMVDQAVALADRIAAGSETGDGTELAALLRRVDRARAEDWPAVLEMLDTMPADPSAGGPLLDGLFRAWALMGAGRAGDAFALLEQMGKEPGAGGMAQFQLALAKASVGDYEGAARLLENPVASTHLQGLTARVQVLSQLERNDQALALFEPLDRIEDEPQLAALRDRLAAGERLQFDVIANAREGLAQVLVTFGGALMGGQETDPLALLYARLAQYLDPDEPDARLLSAQLLMTAGQFDLAEREYDALRETGQMRPVSELARIDTLARADRLDDAEAAARALTENYPQLAQGWVSLGDVLRQNDSFAEAVPAYDRALEILRAQEDPQASWFALYARGISRERSGDYDGADADFQAALELQPDQAPILNYLGYSWVDRNMRLDEALALIERAVELRPDDGYILDSLAWAYYRLGRFADAVAPMERAVAVMSEDSLVNDHMGDIYWMAGRKREAEIQWQRAQSLYKPEDTDTDLPRIRAKLHVGLDAVLNAEAENGGTLPEGFGLPPEPEDGADTGDGGGDGAPDDASDG</sequence>
<dbReference type="RefSeq" id="WP_177172570.1">
    <property type="nucleotide sequence ID" value="NZ_FNXG01000005.1"/>
</dbReference>
<dbReference type="InterPro" id="IPR011990">
    <property type="entry name" value="TPR-like_helical_dom_sf"/>
</dbReference>
<dbReference type="PANTHER" id="PTHR12558:SF13">
    <property type="entry name" value="CELL DIVISION CYCLE PROTEIN 27 HOMOLOG"/>
    <property type="match status" value="1"/>
</dbReference>
<feature type="chain" id="PRO_5011702875" evidence="3">
    <location>
        <begin position="23"/>
        <end position="658"/>
    </location>
</feature>
<dbReference type="Gene3D" id="1.25.40.10">
    <property type="entry name" value="Tetratricopeptide repeat domain"/>
    <property type="match status" value="3"/>
</dbReference>
<name>A0A1H6NAB5_9RHOB</name>
<evidence type="ECO:0000256" key="2">
    <source>
        <dbReference type="SAM" id="MobiDB-lite"/>
    </source>
</evidence>
<evidence type="ECO:0000313" key="4">
    <source>
        <dbReference type="EMBL" id="SEI08550.1"/>
    </source>
</evidence>
<dbReference type="Proteomes" id="UP000199125">
    <property type="component" value="Unassembled WGS sequence"/>
</dbReference>
<evidence type="ECO:0000256" key="1">
    <source>
        <dbReference type="PROSITE-ProRule" id="PRU00339"/>
    </source>
</evidence>
<dbReference type="SUPFAM" id="SSF48452">
    <property type="entry name" value="TPR-like"/>
    <property type="match status" value="3"/>
</dbReference>
<dbReference type="PROSITE" id="PS50005">
    <property type="entry name" value="TPR"/>
    <property type="match status" value="2"/>
</dbReference>
<proteinExistence type="predicted"/>
<feature type="signal peptide" evidence="3">
    <location>
        <begin position="1"/>
        <end position="22"/>
    </location>
</feature>
<reference evidence="5" key="1">
    <citation type="submission" date="2016-10" db="EMBL/GenBank/DDBJ databases">
        <authorList>
            <person name="Varghese N."/>
            <person name="Submissions S."/>
        </authorList>
    </citation>
    <scope>NUCLEOTIDE SEQUENCE [LARGE SCALE GENOMIC DNA]</scope>
    <source>
        <strain evidence="5">DSM 11593</strain>
    </source>
</reference>